<feature type="transmembrane region" description="Helical" evidence="8">
    <location>
        <begin position="949"/>
        <end position="967"/>
    </location>
</feature>
<feature type="domain" description="CSC1/OSCA1-like cytosolic" evidence="12">
    <location>
        <begin position="535"/>
        <end position="643"/>
    </location>
</feature>
<organism evidence="13 14">
    <name type="scientific">Dactylonectria macrodidyma</name>
    <dbReference type="NCBI Taxonomy" id="307937"/>
    <lineage>
        <taxon>Eukaryota</taxon>
        <taxon>Fungi</taxon>
        <taxon>Dikarya</taxon>
        <taxon>Ascomycota</taxon>
        <taxon>Pezizomycotina</taxon>
        <taxon>Sordariomycetes</taxon>
        <taxon>Hypocreomycetidae</taxon>
        <taxon>Hypocreales</taxon>
        <taxon>Nectriaceae</taxon>
        <taxon>Dactylonectria</taxon>
    </lineage>
</organism>
<feature type="transmembrane region" description="Helical" evidence="8">
    <location>
        <begin position="804"/>
        <end position="832"/>
    </location>
</feature>
<feature type="domain" description="CSC1/OSCA1-like N-terminal transmembrane" evidence="11">
    <location>
        <begin position="19"/>
        <end position="183"/>
    </location>
</feature>
<proteinExistence type="inferred from homology"/>
<evidence type="ECO:0000256" key="5">
    <source>
        <dbReference type="ARBA" id="ARBA00022989"/>
    </source>
</evidence>
<evidence type="ECO:0000313" key="14">
    <source>
        <dbReference type="Proteomes" id="UP000738349"/>
    </source>
</evidence>
<evidence type="ECO:0000313" key="13">
    <source>
        <dbReference type="EMBL" id="KAH7108911.1"/>
    </source>
</evidence>
<evidence type="ECO:0000259" key="12">
    <source>
        <dbReference type="Pfam" id="PF14703"/>
    </source>
</evidence>
<dbReference type="InterPro" id="IPR032880">
    <property type="entry name" value="CSC1/OSCA1-like_N"/>
</dbReference>
<comment type="subcellular location">
    <subcellularLocation>
        <location evidence="1">Membrane</location>
        <topology evidence="1">Multi-pass membrane protein</topology>
    </subcellularLocation>
</comment>
<comment type="similarity">
    <text evidence="2">Belongs to the CSC1 (TC 1.A.17) family.</text>
</comment>
<keyword evidence="3" id="KW-0813">Transport</keyword>
<name>A0A9P9CY10_9HYPO</name>
<evidence type="ECO:0000259" key="10">
    <source>
        <dbReference type="Pfam" id="PF12621"/>
    </source>
</evidence>
<evidence type="ECO:0000259" key="11">
    <source>
        <dbReference type="Pfam" id="PF13967"/>
    </source>
</evidence>
<keyword evidence="6 8" id="KW-0472">Membrane</keyword>
<dbReference type="AlphaFoldDB" id="A0A9P9CY10"/>
<dbReference type="Proteomes" id="UP000738349">
    <property type="component" value="Unassembled WGS sequence"/>
</dbReference>
<evidence type="ECO:0008006" key="15">
    <source>
        <dbReference type="Google" id="ProtNLM"/>
    </source>
</evidence>
<dbReference type="InterPro" id="IPR045122">
    <property type="entry name" value="Csc1-like"/>
</dbReference>
<protein>
    <recommendedName>
        <fullName evidence="15">DUF221-domain-containing protein</fullName>
    </recommendedName>
</protein>
<dbReference type="InterPro" id="IPR022257">
    <property type="entry name" value="PHM7_ext"/>
</dbReference>
<feature type="transmembrane region" description="Helical" evidence="8">
    <location>
        <begin position="162"/>
        <end position="184"/>
    </location>
</feature>
<evidence type="ECO:0000256" key="4">
    <source>
        <dbReference type="ARBA" id="ARBA00022692"/>
    </source>
</evidence>
<feature type="region of interest" description="Disordered" evidence="7">
    <location>
        <begin position="1000"/>
        <end position="1024"/>
    </location>
</feature>
<dbReference type="GO" id="GO:0005886">
    <property type="term" value="C:plasma membrane"/>
    <property type="evidence" value="ECO:0007669"/>
    <property type="project" value="TreeGrafter"/>
</dbReference>
<feature type="domain" description="CSC1/OSCA1-like cytosolic" evidence="12">
    <location>
        <begin position="209"/>
        <end position="288"/>
    </location>
</feature>
<sequence length="1128" mass="128652">MGNPQSDRAQRVQGISIVSFLTALSGALAVFVVQVFLFLLLRNKLARIFKPKTYLVPPRERTGSPPPAFLKLILRLWNFSDRELIRKCGLDAFFFLRYLKTLLVIFIPMSAIMMPVLISVNYFHGKSHKINESHEDTSGRNNSEVTGLDTLAWGNVSPNHTAWYAVHLVVAVLVIIWVCTVFYLELRVYIKVRQDYLTSAEHRLKASATTVLISSIPAKWLTEEALRGLFDVFPGGVRNIWLNRDLSWLLQKISQRNQVHLKLEAAETSLIKAATRAENKRRDAKEAKTRKCIATRAMEKKERAARNVRRDEEAQRIANDIKSTGPEEREDFSQRDAKRLKQWYGISDSLFATTRQRLEELMNPSVQYGSEQTRDDTEHSQVGFEHRKILSTTRSPQQISRFRQGIQETVRNAGSEVDRALKITNGFVPTSSGDDFGHRNDYYTSVETGSIPKGLRRNMIRENTVRTLDAGDTYDTQETKWWQFWKPPSGSYVSPVPQGTCSAVPVSKDSYSITNKDKEESVPIQEYTQNYEEGAVWKKYLQKTDRPTHRLPLFGKTWLPGIPLLSRKVDTIFQCREELDKLNREIEEAQGAPERFPLMNSAFVQFNQQAAAHMACQSEIHHVPQTMAPRIIEIAPKDVIWENMAFTWWKEWQRKVIVTVILLIAVSLWAIPVAWTAALSQVGEIIQESELLSSLKESETLKNAARAIAGVLPTIILALVLFLIPFLLDFLAEFQGAKTKSQKVEFVQIWYFAFLFIQLFLVVSIASFFAVSLDQLLNNVKQLQTASDVLNMLATNLPKAANYFFSYMILQALSTSSATLLQGGAIFVWYVVARALDSTARDKWSRNARLSNVRWGAFFPMYTNFACIALVYCIIAPLISLFAVITFSLLWFAQRYAMLYVTRFEYDTGGVLYPRAINQTFTGVYVMELCISGLFFIVEDKDGKKTCTLHGIVMILVFLSTVIYQIVLNKILGPLFCHLPITFEDEAVLRDEAFKRAQSHRYADSDHEQGANTRSSWMSGQENMPQTTQRTMVEAFYTGIPDEMEDLTPDDRDLLTFYAFQHEALRAHRPTVWIPRDDLGISEDEIMRTRAYSWNISICNRGTALDSKGRVVYGGNPPDFSKMSLINL</sequence>
<evidence type="ECO:0000256" key="2">
    <source>
        <dbReference type="ARBA" id="ARBA00007779"/>
    </source>
</evidence>
<feature type="transmembrane region" description="Helical" evidence="8">
    <location>
        <begin position="865"/>
        <end position="892"/>
    </location>
</feature>
<feature type="compositionally biased region" description="Basic and acidic residues" evidence="7">
    <location>
        <begin position="1000"/>
        <end position="1009"/>
    </location>
</feature>
<keyword evidence="5 8" id="KW-1133">Transmembrane helix</keyword>
<comment type="caution">
    <text evidence="13">The sequence shown here is derived from an EMBL/GenBank/DDBJ whole genome shotgun (WGS) entry which is preliminary data.</text>
</comment>
<feature type="transmembrane region" description="Helical" evidence="8">
    <location>
        <begin position="102"/>
        <end position="123"/>
    </location>
</feature>
<feature type="transmembrane region" description="Helical" evidence="8">
    <location>
        <begin position="704"/>
        <end position="728"/>
    </location>
</feature>
<evidence type="ECO:0000256" key="6">
    <source>
        <dbReference type="ARBA" id="ARBA00023136"/>
    </source>
</evidence>
<feature type="domain" description="CSC1/OSCA1-like 7TM region" evidence="9">
    <location>
        <begin position="654"/>
        <end position="935"/>
    </location>
</feature>
<dbReference type="InterPro" id="IPR027815">
    <property type="entry name" value="CSC1/OSCA1-like_cyt"/>
</dbReference>
<dbReference type="Pfam" id="PF13967">
    <property type="entry name" value="RSN1_TM"/>
    <property type="match status" value="1"/>
</dbReference>
<dbReference type="Pfam" id="PF02714">
    <property type="entry name" value="RSN1_7TM"/>
    <property type="match status" value="1"/>
</dbReference>
<reference evidence="13" key="1">
    <citation type="journal article" date="2021" name="Nat. Commun.">
        <title>Genetic determinants of endophytism in the Arabidopsis root mycobiome.</title>
        <authorList>
            <person name="Mesny F."/>
            <person name="Miyauchi S."/>
            <person name="Thiergart T."/>
            <person name="Pickel B."/>
            <person name="Atanasova L."/>
            <person name="Karlsson M."/>
            <person name="Huettel B."/>
            <person name="Barry K.W."/>
            <person name="Haridas S."/>
            <person name="Chen C."/>
            <person name="Bauer D."/>
            <person name="Andreopoulos W."/>
            <person name="Pangilinan J."/>
            <person name="LaButti K."/>
            <person name="Riley R."/>
            <person name="Lipzen A."/>
            <person name="Clum A."/>
            <person name="Drula E."/>
            <person name="Henrissat B."/>
            <person name="Kohler A."/>
            <person name="Grigoriev I.V."/>
            <person name="Martin F.M."/>
            <person name="Hacquard S."/>
        </authorList>
    </citation>
    <scope>NUCLEOTIDE SEQUENCE</scope>
    <source>
        <strain evidence="13">MPI-CAGE-AT-0147</strain>
    </source>
</reference>
<keyword evidence="4 8" id="KW-0812">Transmembrane</keyword>
<evidence type="ECO:0000256" key="1">
    <source>
        <dbReference type="ARBA" id="ARBA00004141"/>
    </source>
</evidence>
<evidence type="ECO:0000259" key="9">
    <source>
        <dbReference type="Pfam" id="PF02714"/>
    </source>
</evidence>
<dbReference type="OrthoDB" id="5062217at2759"/>
<feature type="compositionally biased region" description="Polar residues" evidence="7">
    <location>
        <begin position="1010"/>
        <end position="1024"/>
    </location>
</feature>
<feature type="domain" description="10TM putative phosphate transporter extracellular tail" evidence="10">
    <location>
        <begin position="1055"/>
        <end position="1119"/>
    </location>
</feature>
<evidence type="ECO:0000256" key="8">
    <source>
        <dbReference type="SAM" id="Phobius"/>
    </source>
</evidence>
<feature type="transmembrane region" description="Helical" evidence="8">
    <location>
        <begin position="20"/>
        <end position="41"/>
    </location>
</feature>
<dbReference type="Pfam" id="PF12621">
    <property type="entry name" value="PHM7_ext"/>
    <property type="match status" value="1"/>
</dbReference>
<dbReference type="GO" id="GO:0005227">
    <property type="term" value="F:calcium-activated cation channel activity"/>
    <property type="evidence" value="ECO:0007669"/>
    <property type="project" value="InterPro"/>
</dbReference>
<dbReference type="PANTHER" id="PTHR13018">
    <property type="entry name" value="PROBABLE MEMBRANE PROTEIN DUF221-RELATED"/>
    <property type="match status" value="1"/>
</dbReference>
<feature type="transmembrane region" description="Helical" evidence="8">
    <location>
        <begin position="912"/>
        <end position="937"/>
    </location>
</feature>
<dbReference type="InterPro" id="IPR003864">
    <property type="entry name" value="CSC1/OSCA1-like_7TM"/>
</dbReference>
<evidence type="ECO:0000256" key="7">
    <source>
        <dbReference type="SAM" id="MobiDB-lite"/>
    </source>
</evidence>
<feature type="transmembrane region" description="Helical" evidence="8">
    <location>
        <begin position="656"/>
        <end position="675"/>
    </location>
</feature>
<dbReference type="PANTHER" id="PTHR13018:SF20">
    <property type="entry name" value="SPORULATION-SPECIFIC PROTEIN 75"/>
    <property type="match status" value="1"/>
</dbReference>
<dbReference type="EMBL" id="JAGMUV010000057">
    <property type="protein sequence ID" value="KAH7108911.1"/>
    <property type="molecule type" value="Genomic_DNA"/>
</dbReference>
<feature type="transmembrane region" description="Helical" evidence="8">
    <location>
        <begin position="749"/>
        <end position="771"/>
    </location>
</feature>
<gene>
    <name evidence="13" type="ORF">EDB81DRAFT_673191</name>
</gene>
<evidence type="ECO:0000256" key="3">
    <source>
        <dbReference type="ARBA" id="ARBA00022448"/>
    </source>
</evidence>
<keyword evidence="14" id="KW-1185">Reference proteome</keyword>
<dbReference type="Pfam" id="PF14703">
    <property type="entry name" value="PHM7_cyt"/>
    <property type="match status" value="2"/>
</dbReference>
<accession>A0A9P9CY10</accession>